<accession>A0A7X3S8H6</accession>
<feature type="binding site" evidence="17">
    <location>
        <position position="314"/>
    </location>
    <ligand>
        <name>Mg(2+)</name>
        <dbReference type="ChEBI" id="CHEBI:18420"/>
        <label>2</label>
    </ligand>
</feature>
<feature type="binding site" evidence="17">
    <location>
        <position position="316"/>
    </location>
    <ligand>
        <name>Mg(2+)</name>
        <dbReference type="ChEBI" id="CHEBI:18420"/>
        <label>2</label>
    </ligand>
</feature>
<dbReference type="GO" id="GO:0008716">
    <property type="term" value="F:D-alanine-D-alanine ligase activity"/>
    <property type="evidence" value="ECO:0007669"/>
    <property type="project" value="UniProtKB-UniRule"/>
</dbReference>
<evidence type="ECO:0000256" key="8">
    <source>
        <dbReference type="ARBA" id="ARBA00022842"/>
    </source>
</evidence>
<evidence type="ECO:0000256" key="17">
    <source>
        <dbReference type="PIRSR" id="PIRSR039102-3"/>
    </source>
</evidence>
<feature type="binding site" evidence="16">
    <location>
        <begin position="186"/>
        <end position="187"/>
    </location>
    <ligand>
        <name>ATP</name>
        <dbReference type="ChEBI" id="CHEBI:30616"/>
    </ligand>
</feature>
<keyword evidence="10 14" id="KW-0573">Peptidoglycan synthesis</keyword>
<comment type="catalytic activity">
    <reaction evidence="13 14">
        <text>2 D-alanine + ATP = D-alanyl-D-alanine + ADP + phosphate + H(+)</text>
        <dbReference type="Rhea" id="RHEA:11224"/>
        <dbReference type="ChEBI" id="CHEBI:15378"/>
        <dbReference type="ChEBI" id="CHEBI:30616"/>
        <dbReference type="ChEBI" id="CHEBI:43474"/>
        <dbReference type="ChEBI" id="CHEBI:57416"/>
        <dbReference type="ChEBI" id="CHEBI:57822"/>
        <dbReference type="ChEBI" id="CHEBI:456216"/>
        <dbReference type="EC" id="6.3.2.4"/>
    </reaction>
</comment>
<keyword evidence="7 18" id="KW-0067">ATP-binding</keyword>
<comment type="cofactor">
    <cofactor evidence="1">
        <name>Mn(2+)</name>
        <dbReference type="ChEBI" id="CHEBI:29035"/>
    </cofactor>
</comment>
<name>A0A7X3S8H6_9HYPH</name>
<feature type="active site" evidence="15">
    <location>
        <position position="186"/>
    </location>
</feature>
<comment type="caution">
    <text evidence="20">The sequence shown here is derived from an EMBL/GenBank/DDBJ whole genome shotgun (WGS) entry which is preliminary data.</text>
</comment>
<dbReference type="AlphaFoldDB" id="A0A7X3S8H6"/>
<evidence type="ECO:0000256" key="7">
    <source>
        <dbReference type="ARBA" id="ARBA00022840"/>
    </source>
</evidence>
<dbReference type="SUPFAM" id="SSF52440">
    <property type="entry name" value="PreATP-grasp domain"/>
    <property type="match status" value="1"/>
</dbReference>
<feature type="active site" evidence="15">
    <location>
        <position position="325"/>
    </location>
</feature>
<dbReference type="InterPro" id="IPR016185">
    <property type="entry name" value="PreATP-grasp_dom_sf"/>
</dbReference>
<comment type="function">
    <text evidence="2 14">Cell wall formation.</text>
</comment>
<gene>
    <name evidence="14" type="primary">ddl</name>
    <name evidence="20" type="ORF">GR183_12885</name>
</gene>
<dbReference type="Gene3D" id="3.40.50.20">
    <property type="match status" value="1"/>
</dbReference>
<evidence type="ECO:0000256" key="3">
    <source>
        <dbReference type="ARBA" id="ARBA00010871"/>
    </source>
</evidence>
<dbReference type="Proteomes" id="UP000433101">
    <property type="component" value="Unassembled WGS sequence"/>
</dbReference>
<dbReference type="Gene3D" id="3.30.1490.20">
    <property type="entry name" value="ATP-grasp fold, A domain"/>
    <property type="match status" value="1"/>
</dbReference>
<evidence type="ECO:0000256" key="13">
    <source>
        <dbReference type="ARBA" id="ARBA00047614"/>
    </source>
</evidence>
<keyword evidence="4 14" id="KW-0436">Ligase</keyword>
<keyword evidence="21" id="KW-1185">Reference proteome</keyword>
<dbReference type="GO" id="GO:0005524">
    <property type="term" value="F:ATP binding"/>
    <property type="evidence" value="ECO:0007669"/>
    <property type="project" value="UniProtKB-UniRule"/>
</dbReference>
<dbReference type="Pfam" id="PF07478">
    <property type="entry name" value="Dala_Dala_lig_C"/>
    <property type="match status" value="1"/>
</dbReference>
<protein>
    <recommendedName>
        <fullName evidence="14">D-alanine--D-alanine ligase</fullName>
        <ecNumber evidence="14">6.3.2.4</ecNumber>
    </recommendedName>
    <alternativeName>
        <fullName evidence="14">D-Ala-D-Ala ligase</fullName>
    </alternativeName>
    <alternativeName>
        <fullName evidence="14">D-alanylalanine synthetase</fullName>
    </alternativeName>
</protein>
<dbReference type="InterPro" id="IPR005905">
    <property type="entry name" value="D_ala_D_ala"/>
</dbReference>
<dbReference type="GO" id="GO:0008360">
    <property type="term" value="P:regulation of cell shape"/>
    <property type="evidence" value="ECO:0007669"/>
    <property type="project" value="UniProtKB-KW"/>
</dbReference>
<dbReference type="Pfam" id="PF01820">
    <property type="entry name" value="Dala_Dala_lig_N"/>
    <property type="match status" value="1"/>
</dbReference>
<evidence type="ECO:0000256" key="18">
    <source>
        <dbReference type="PROSITE-ProRule" id="PRU00409"/>
    </source>
</evidence>
<feature type="binding site" evidence="16">
    <location>
        <begin position="178"/>
        <end position="180"/>
    </location>
    <ligand>
        <name>ATP</name>
        <dbReference type="ChEBI" id="CHEBI:30616"/>
    </ligand>
</feature>
<evidence type="ECO:0000313" key="20">
    <source>
        <dbReference type="EMBL" id="MXN65804.1"/>
    </source>
</evidence>
<evidence type="ECO:0000256" key="16">
    <source>
        <dbReference type="PIRSR" id="PIRSR039102-2"/>
    </source>
</evidence>
<feature type="binding site" evidence="16">
    <location>
        <begin position="313"/>
        <end position="314"/>
    </location>
    <ligand>
        <name>ATP</name>
        <dbReference type="ChEBI" id="CHEBI:30616"/>
    </ligand>
</feature>
<feature type="binding site" evidence="16">
    <location>
        <position position="138"/>
    </location>
    <ligand>
        <name>ATP</name>
        <dbReference type="ChEBI" id="CHEBI:30616"/>
    </ligand>
</feature>
<organism evidence="20 21">
    <name type="scientific">Stappia sediminis</name>
    <dbReference type="NCBI Taxonomy" id="2692190"/>
    <lineage>
        <taxon>Bacteria</taxon>
        <taxon>Pseudomonadati</taxon>
        <taxon>Pseudomonadota</taxon>
        <taxon>Alphaproteobacteria</taxon>
        <taxon>Hyphomicrobiales</taxon>
        <taxon>Stappiaceae</taxon>
        <taxon>Stappia</taxon>
    </lineage>
</organism>
<evidence type="ECO:0000256" key="1">
    <source>
        <dbReference type="ARBA" id="ARBA00001936"/>
    </source>
</evidence>
<dbReference type="RefSeq" id="WP_160776055.1">
    <property type="nucleotide sequence ID" value="NZ_WUMV01000006.1"/>
</dbReference>
<dbReference type="GO" id="GO:0046872">
    <property type="term" value="F:metal ion binding"/>
    <property type="evidence" value="ECO:0007669"/>
    <property type="project" value="UniProtKB-KW"/>
</dbReference>
<reference evidence="20 21" key="1">
    <citation type="submission" date="2019-12" db="EMBL/GenBank/DDBJ databases">
        <authorList>
            <person name="Li M."/>
        </authorList>
    </citation>
    <scope>NUCLEOTIDE SEQUENCE [LARGE SCALE GENOMIC DNA]</scope>
    <source>
        <strain evidence="20 21">GBMRC 2046</strain>
    </source>
</reference>
<dbReference type="InterPro" id="IPR000291">
    <property type="entry name" value="D-Ala_lig_Van_CS"/>
</dbReference>
<sequence>MAKRLRVAVLFGGRSHEHEVSLLSARNVVASLDPSKYEVVPIAVTRSGRWIPVGFDARKFPEKSPEDGDEMCLLPGGNGRTLLVPRGGTPSEVPPIDILFPVLHGLHGEDGTIQGAAEVAGVPLAGCGLAGSACAIDKDIAKRLLREAGLPVARSVTIRSGEKPSFEEIAGALGTPVFLKPARQGSSVGVAKASTAEEFKNALAEAFRCDRKVLAEEFVQGREIEFGVLEKPDGSVLVSLPGEIAPADTHRFYTYEAKYVDAKGAILNAPADLPGEVTERLQSAALSAFTALECDGMARVDFFVRPDMSFVVNEVNTIPGFTDISMYARAFAASGVSYPEILDHLIEFGLARAEKTIVVPRPAEPR</sequence>
<dbReference type="PIRSF" id="PIRSF039102">
    <property type="entry name" value="Ddl/VanB"/>
    <property type="match status" value="1"/>
</dbReference>
<comment type="subcellular location">
    <subcellularLocation>
        <location evidence="14">Cytoplasm</location>
    </subcellularLocation>
</comment>
<keyword evidence="11 17" id="KW-0464">Manganese</keyword>
<dbReference type="NCBIfam" id="NF002528">
    <property type="entry name" value="PRK01966.1-4"/>
    <property type="match status" value="1"/>
</dbReference>
<evidence type="ECO:0000256" key="9">
    <source>
        <dbReference type="ARBA" id="ARBA00022960"/>
    </source>
</evidence>
<feature type="binding site" evidence="17">
    <location>
        <position position="301"/>
    </location>
    <ligand>
        <name>Mg(2+)</name>
        <dbReference type="ChEBI" id="CHEBI:18420"/>
        <label>1</label>
    </ligand>
</feature>
<feature type="binding site" evidence="16">
    <location>
        <begin position="216"/>
        <end position="223"/>
    </location>
    <ligand>
        <name>ATP</name>
        <dbReference type="ChEBI" id="CHEBI:30616"/>
    </ligand>
</feature>
<evidence type="ECO:0000256" key="5">
    <source>
        <dbReference type="ARBA" id="ARBA00022723"/>
    </source>
</evidence>
<dbReference type="PROSITE" id="PS50975">
    <property type="entry name" value="ATP_GRASP"/>
    <property type="match status" value="1"/>
</dbReference>
<dbReference type="HAMAP" id="MF_00047">
    <property type="entry name" value="Dala_Dala_lig"/>
    <property type="match status" value="1"/>
</dbReference>
<dbReference type="GO" id="GO:0005829">
    <property type="term" value="C:cytosol"/>
    <property type="evidence" value="ECO:0007669"/>
    <property type="project" value="TreeGrafter"/>
</dbReference>
<dbReference type="InterPro" id="IPR011761">
    <property type="entry name" value="ATP-grasp"/>
</dbReference>
<feature type="domain" description="ATP-grasp" evidence="19">
    <location>
        <begin position="142"/>
        <end position="347"/>
    </location>
</feature>
<evidence type="ECO:0000256" key="10">
    <source>
        <dbReference type="ARBA" id="ARBA00022984"/>
    </source>
</evidence>
<dbReference type="GO" id="GO:0071555">
    <property type="term" value="P:cell wall organization"/>
    <property type="evidence" value="ECO:0007669"/>
    <property type="project" value="UniProtKB-KW"/>
</dbReference>
<dbReference type="SUPFAM" id="SSF56059">
    <property type="entry name" value="Glutathione synthetase ATP-binding domain-like"/>
    <property type="match status" value="1"/>
</dbReference>
<dbReference type="PANTHER" id="PTHR23132:SF25">
    <property type="entry name" value="D-ALANINE--D-ALANINE LIGASE A"/>
    <property type="match status" value="1"/>
</dbReference>
<keyword evidence="5 17" id="KW-0479">Metal-binding</keyword>
<evidence type="ECO:0000313" key="21">
    <source>
        <dbReference type="Proteomes" id="UP000433101"/>
    </source>
</evidence>
<dbReference type="InterPro" id="IPR011127">
    <property type="entry name" value="Dala_Dala_lig_N"/>
</dbReference>
<dbReference type="UniPathway" id="UPA00219"/>
<dbReference type="PANTHER" id="PTHR23132">
    <property type="entry name" value="D-ALANINE--D-ALANINE LIGASE"/>
    <property type="match status" value="1"/>
</dbReference>
<keyword evidence="9 14" id="KW-0133">Cell shape</keyword>
<dbReference type="PROSITE" id="PS00844">
    <property type="entry name" value="DALA_DALA_LIGASE_2"/>
    <property type="match status" value="1"/>
</dbReference>
<keyword evidence="14" id="KW-0963">Cytoplasm</keyword>
<dbReference type="EMBL" id="WUMV01000006">
    <property type="protein sequence ID" value="MXN65804.1"/>
    <property type="molecule type" value="Genomic_DNA"/>
</dbReference>
<evidence type="ECO:0000256" key="2">
    <source>
        <dbReference type="ARBA" id="ARBA00003921"/>
    </source>
</evidence>
<evidence type="ECO:0000256" key="4">
    <source>
        <dbReference type="ARBA" id="ARBA00022598"/>
    </source>
</evidence>
<dbReference type="InterPro" id="IPR011095">
    <property type="entry name" value="Dala_Dala_lig_C"/>
</dbReference>
<evidence type="ECO:0000256" key="12">
    <source>
        <dbReference type="ARBA" id="ARBA00023316"/>
    </source>
</evidence>
<comment type="cofactor">
    <cofactor evidence="17">
        <name>Mg(2+)</name>
        <dbReference type="ChEBI" id="CHEBI:18420"/>
    </cofactor>
    <cofactor evidence="17">
        <name>Mn(2+)</name>
        <dbReference type="ChEBI" id="CHEBI:29035"/>
    </cofactor>
    <text evidence="17">Binds 2 magnesium or manganese ions per subunit.</text>
</comment>
<keyword evidence="12 14" id="KW-0961">Cell wall biogenesis/degradation</keyword>
<feature type="binding site" evidence="17">
    <location>
        <position position="314"/>
    </location>
    <ligand>
        <name>Mg(2+)</name>
        <dbReference type="ChEBI" id="CHEBI:18420"/>
        <label>1</label>
    </ligand>
</feature>
<comment type="pathway">
    <text evidence="14">Cell wall biogenesis; peptidoglycan biosynthesis.</text>
</comment>
<dbReference type="InterPro" id="IPR013815">
    <property type="entry name" value="ATP_grasp_subdomain_1"/>
</dbReference>
<feature type="active site" evidence="15">
    <location>
        <position position="17"/>
    </location>
</feature>
<dbReference type="EC" id="6.3.2.4" evidence="14"/>
<proteinExistence type="inferred from homology"/>
<dbReference type="PROSITE" id="PS00843">
    <property type="entry name" value="DALA_DALA_LIGASE_1"/>
    <property type="match status" value="1"/>
</dbReference>
<dbReference type="Gene3D" id="3.30.470.20">
    <property type="entry name" value="ATP-grasp fold, B domain"/>
    <property type="match status" value="1"/>
</dbReference>
<evidence type="ECO:0000256" key="15">
    <source>
        <dbReference type="PIRSR" id="PIRSR039102-1"/>
    </source>
</evidence>
<keyword evidence="6 16" id="KW-0547">Nucleotide-binding</keyword>
<dbReference type="GO" id="GO:0009252">
    <property type="term" value="P:peptidoglycan biosynthetic process"/>
    <property type="evidence" value="ECO:0007669"/>
    <property type="project" value="UniProtKB-UniRule"/>
</dbReference>
<evidence type="ECO:0000256" key="11">
    <source>
        <dbReference type="ARBA" id="ARBA00023211"/>
    </source>
</evidence>
<evidence type="ECO:0000259" key="19">
    <source>
        <dbReference type="PROSITE" id="PS50975"/>
    </source>
</evidence>
<keyword evidence="8 17" id="KW-0460">Magnesium</keyword>
<dbReference type="NCBIfam" id="TIGR01205">
    <property type="entry name" value="D_ala_D_alaTIGR"/>
    <property type="match status" value="1"/>
</dbReference>
<evidence type="ECO:0000256" key="6">
    <source>
        <dbReference type="ARBA" id="ARBA00022741"/>
    </source>
</evidence>
<evidence type="ECO:0000256" key="14">
    <source>
        <dbReference type="HAMAP-Rule" id="MF_00047"/>
    </source>
</evidence>
<comment type="similarity">
    <text evidence="3 14">Belongs to the D-alanine--D-alanine ligase family.</text>
</comment>